<keyword evidence="4" id="KW-1185">Reference proteome</keyword>
<feature type="region of interest" description="Disordered" evidence="1">
    <location>
        <begin position="86"/>
        <end position="116"/>
    </location>
</feature>
<gene>
    <name evidence="3" type="ORF">JDV02_001717</name>
</gene>
<evidence type="ECO:0000259" key="2">
    <source>
        <dbReference type="PROSITE" id="PS50010"/>
    </source>
</evidence>
<dbReference type="EMBL" id="CP086354">
    <property type="protein sequence ID" value="UNI15154.1"/>
    <property type="molecule type" value="Genomic_DNA"/>
</dbReference>
<protein>
    <recommendedName>
        <fullName evidence="2">DH domain-containing protein</fullName>
    </recommendedName>
</protein>
<dbReference type="KEGG" id="ptkz:JDV02_001717"/>
<dbReference type="InterPro" id="IPR035899">
    <property type="entry name" value="DBL_dom_sf"/>
</dbReference>
<organism evidence="3 4">
    <name type="scientific">Purpureocillium takamizusanense</name>
    <dbReference type="NCBI Taxonomy" id="2060973"/>
    <lineage>
        <taxon>Eukaryota</taxon>
        <taxon>Fungi</taxon>
        <taxon>Dikarya</taxon>
        <taxon>Ascomycota</taxon>
        <taxon>Pezizomycotina</taxon>
        <taxon>Sordariomycetes</taxon>
        <taxon>Hypocreomycetidae</taxon>
        <taxon>Hypocreales</taxon>
        <taxon>Ophiocordycipitaceae</taxon>
        <taxon>Purpureocillium</taxon>
    </lineage>
</organism>
<dbReference type="SMART" id="SM00325">
    <property type="entry name" value="RhoGEF"/>
    <property type="match status" value="1"/>
</dbReference>
<sequence length="1025" mass="113261">MFLLPLFLERAPSASNRLSLVWCSLYHPASPIVLCRPPLDLAVSRLSSLYRRFWVASWNRLVCLLFWSVPLVGSFGFPRNMSVAPSPASSLESPTQPCRTLDGSPGHAATGDDAPQELDSVGALSERLEKLDIGADVLDTSDAIQHLSSTLESSSSAQNTPQEHAQVPSQPCEPAHETLTQDGKLEPPRPFQKWMRTLHRRAKQRPPVWGIDGAPPLREPMGHDRRGSASPLPSTHRKSSSSGSSFRFVSAVRSASASLASVSIMARSKRTATRSQCVSRTDRSSRASMCGPRASEESAMMERGEAMDAAALERSMQRRRILEELLSTEEGYISDVRFLVNVYVTILASLPTLCMGLRASINQNLAEIIELHEEILAELHRVIPHSEYTQVEISAGQRPAASQLRPDQRGHRRWASSDTAVARSERMSWPQSAPGALCEPNVGAEVAKVFAKKMNRFFIYKEYGAKYEMMIKDVSSANQTMPQWDSYQKGLEVLASILSSAKSAKDKSKKALTIGDLLVKPIQRVCKYPLLFAELLRHTPVSDCPNSHMELDGVLTRLREATAEINRATNDGTMRLTLEKTWLLQDRLVFPNKKLDAASKNRVRSFGHIRLCGVLHVCWQAPSGVVGQYMISLLYRNILCLASAGKADQIYVAQACIDLTRARIEDVDNGRGLQCHTAPFSWKMVFECDHHLYEIIMTACTPKEETEWRARLTLPTNDSSEPRGACLFTSLDLDIKSLGAMFGKPGSIARRVSIHRATTVGPKTPLYQVVLKNTSIVRDSACSVSGSMSINRSQSLLTTHARIPVLAPARSERARLEALLAEVWSREVLPFPGMTARARSENLVRASASTVMRKLSVTSIASSFTRRPGSGSQRTRPSDEGSWRSMSKRRSRQSSTEEAAPDHMVAAAAADTVRRAKKPRTWQGLGMAAAPDEVSEPLANTASMGDRFRPRNTIRTVTEMGEAIALRASSVNSQRRRETTHAEKPAPPEKENKRARNKDKTVCHRSRMGGTKSEGLGLSLLNLFR</sequence>
<dbReference type="InterPro" id="IPR000219">
    <property type="entry name" value="DH_dom"/>
</dbReference>
<dbReference type="PANTHER" id="PTHR45818:SF3">
    <property type="entry name" value="PROTEIN VAV"/>
    <property type="match status" value="1"/>
</dbReference>
<dbReference type="SUPFAM" id="SSF48065">
    <property type="entry name" value="DBL homology domain (DH-domain)"/>
    <property type="match status" value="1"/>
</dbReference>
<feature type="compositionally biased region" description="Polar residues" evidence="1">
    <location>
        <begin position="861"/>
        <end position="875"/>
    </location>
</feature>
<reference evidence="3" key="1">
    <citation type="submission" date="2021-11" db="EMBL/GenBank/DDBJ databases">
        <title>Purpureocillium_takamizusanense_genome.</title>
        <authorList>
            <person name="Nguyen N.-H."/>
        </authorList>
    </citation>
    <scope>NUCLEOTIDE SEQUENCE</scope>
    <source>
        <strain evidence="3">PT3</strain>
    </source>
</reference>
<dbReference type="RefSeq" id="XP_047838635.1">
    <property type="nucleotide sequence ID" value="XM_047982669.1"/>
</dbReference>
<proteinExistence type="predicted"/>
<dbReference type="GO" id="GO:0005737">
    <property type="term" value="C:cytoplasm"/>
    <property type="evidence" value="ECO:0007669"/>
    <property type="project" value="TreeGrafter"/>
</dbReference>
<feature type="compositionally biased region" description="Polar residues" evidence="1">
    <location>
        <begin position="157"/>
        <end position="169"/>
    </location>
</feature>
<dbReference type="GO" id="GO:0005085">
    <property type="term" value="F:guanyl-nucleotide exchange factor activity"/>
    <property type="evidence" value="ECO:0007669"/>
    <property type="project" value="InterPro"/>
</dbReference>
<dbReference type="PROSITE" id="PS50010">
    <property type="entry name" value="DH_2"/>
    <property type="match status" value="1"/>
</dbReference>
<feature type="region of interest" description="Disordered" evidence="1">
    <location>
        <begin position="969"/>
        <end position="1016"/>
    </location>
</feature>
<feature type="compositionally biased region" description="Polar residues" evidence="1">
    <location>
        <begin position="87"/>
        <end position="98"/>
    </location>
</feature>
<feature type="region of interest" description="Disordered" evidence="1">
    <location>
        <begin position="148"/>
        <end position="246"/>
    </location>
</feature>
<dbReference type="Pfam" id="PF00621">
    <property type="entry name" value="RhoGEF"/>
    <property type="match status" value="1"/>
</dbReference>
<evidence type="ECO:0000313" key="4">
    <source>
        <dbReference type="Proteomes" id="UP000829364"/>
    </source>
</evidence>
<feature type="region of interest" description="Disordered" evidence="1">
    <location>
        <begin position="395"/>
        <end position="417"/>
    </location>
</feature>
<dbReference type="AlphaFoldDB" id="A0A9Q8V7T3"/>
<feature type="region of interest" description="Disordered" evidence="1">
    <location>
        <begin position="270"/>
        <end position="301"/>
    </location>
</feature>
<dbReference type="Proteomes" id="UP000829364">
    <property type="component" value="Chromosome 1"/>
</dbReference>
<evidence type="ECO:0000256" key="1">
    <source>
        <dbReference type="SAM" id="MobiDB-lite"/>
    </source>
</evidence>
<name>A0A9Q8V7T3_9HYPO</name>
<dbReference type="Gene3D" id="1.20.900.10">
    <property type="entry name" value="Dbl homology (DH) domain"/>
    <property type="match status" value="1"/>
</dbReference>
<dbReference type="PANTHER" id="PTHR45818">
    <property type="entry name" value="PROTEIN VAV"/>
    <property type="match status" value="1"/>
</dbReference>
<accession>A0A9Q8V7T3</accession>
<feature type="domain" description="DH" evidence="2">
    <location>
        <begin position="317"/>
        <end position="568"/>
    </location>
</feature>
<feature type="region of interest" description="Disordered" evidence="1">
    <location>
        <begin position="861"/>
        <end position="904"/>
    </location>
</feature>
<evidence type="ECO:0000313" key="3">
    <source>
        <dbReference type="EMBL" id="UNI15154.1"/>
    </source>
</evidence>
<feature type="compositionally biased region" description="Basic and acidic residues" evidence="1">
    <location>
        <begin position="975"/>
        <end position="1002"/>
    </location>
</feature>
<dbReference type="GeneID" id="72063679"/>
<dbReference type="OrthoDB" id="8059989at2759"/>